<evidence type="ECO:0000313" key="3">
    <source>
        <dbReference type="Proteomes" id="UP000317550"/>
    </source>
</evidence>
<evidence type="ECO:0000313" key="2">
    <source>
        <dbReference type="EMBL" id="QDQ27567.1"/>
    </source>
</evidence>
<proteinExistence type="predicted"/>
<accession>A0A516SHD5</accession>
<dbReference type="InterPro" id="IPR007039">
    <property type="entry name" value="TrbC/VirB2"/>
</dbReference>
<keyword evidence="1" id="KW-1133">Transmembrane helix</keyword>
<feature type="transmembrane region" description="Helical" evidence="1">
    <location>
        <begin position="59"/>
        <end position="78"/>
    </location>
</feature>
<keyword evidence="1" id="KW-0812">Transmembrane</keyword>
<dbReference type="KEGG" id="cari:FNU76_15065"/>
<gene>
    <name evidence="2" type="ORF">FNU76_15065</name>
</gene>
<name>A0A516SHD5_9NEIS</name>
<reference evidence="3" key="1">
    <citation type="submission" date="2019-07" db="EMBL/GenBank/DDBJ databases">
        <title>Chitinimonas sp. nov., isolated from Ny-Alesund, arctica soil.</title>
        <authorList>
            <person name="Xu Q."/>
            <person name="Peng F."/>
        </authorList>
    </citation>
    <scope>NUCLEOTIDE SEQUENCE [LARGE SCALE GENOMIC DNA]</scope>
    <source>
        <strain evidence="3">R3-44</strain>
    </source>
</reference>
<feature type="transmembrane region" description="Helical" evidence="1">
    <location>
        <begin position="85"/>
        <end position="105"/>
    </location>
</feature>
<protein>
    <submittedName>
        <fullName evidence="2">Conjugal transfer protein TrbC</fullName>
    </submittedName>
</protein>
<evidence type="ECO:0000256" key="1">
    <source>
        <dbReference type="SAM" id="Phobius"/>
    </source>
</evidence>
<dbReference type="Proteomes" id="UP000317550">
    <property type="component" value="Chromosome"/>
</dbReference>
<feature type="transmembrane region" description="Helical" evidence="1">
    <location>
        <begin position="20"/>
        <end position="39"/>
    </location>
</feature>
<dbReference type="Pfam" id="PF04956">
    <property type="entry name" value="TrbC"/>
    <property type="match status" value="1"/>
</dbReference>
<dbReference type="AlphaFoldDB" id="A0A516SHD5"/>
<organism evidence="2 3">
    <name type="scientific">Chitinimonas arctica</name>
    <dbReference type="NCBI Taxonomy" id="2594795"/>
    <lineage>
        <taxon>Bacteria</taxon>
        <taxon>Pseudomonadati</taxon>
        <taxon>Pseudomonadota</taxon>
        <taxon>Betaproteobacteria</taxon>
        <taxon>Neisseriales</taxon>
        <taxon>Chitinibacteraceae</taxon>
        <taxon>Chitinimonas</taxon>
    </lineage>
</organism>
<dbReference type="EMBL" id="CP041730">
    <property type="protein sequence ID" value="QDQ27567.1"/>
    <property type="molecule type" value="Genomic_DNA"/>
</dbReference>
<keyword evidence="3" id="KW-1185">Reference proteome</keyword>
<sequence>MNSNPHPKAPAMSIPARRFAQYSIIAAIAALPLFASAGLPWEGPLNDLKTSLTGPVAKAIGVIALAVAGGMLAFGGELGDFTKRIMMVVMALSVMLLANNFMSMFGA</sequence>
<keyword evidence="1" id="KW-0472">Membrane</keyword>